<accession>A0ABN6VV15</accession>
<keyword evidence="2" id="KW-1185">Reference proteome</keyword>
<name>A0ABN6VV15_9BACT</name>
<evidence type="ECO:0000313" key="2">
    <source>
        <dbReference type="Proteomes" id="UP001317705"/>
    </source>
</evidence>
<sequence length="63" mass="7175">MPRQARIDRAGTLHHIICRGIERREIFTDDSDRDDFVLRMGTILAETSTRCSHGQPRLPLGGE</sequence>
<proteinExistence type="predicted"/>
<dbReference type="EMBL" id="AP027151">
    <property type="protein sequence ID" value="BDV44193.1"/>
    <property type="molecule type" value="Genomic_DNA"/>
</dbReference>
<organism evidence="1 2">
    <name type="scientific">Geotalea uraniireducens</name>
    <dbReference type="NCBI Taxonomy" id="351604"/>
    <lineage>
        <taxon>Bacteria</taxon>
        <taxon>Pseudomonadati</taxon>
        <taxon>Thermodesulfobacteriota</taxon>
        <taxon>Desulfuromonadia</taxon>
        <taxon>Geobacterales</taxon>
        <taxon>Geobacteraceae</taxon>
        <taxon>Geotalea</taxon>
    </lineage>
</organism>
<protein>
    <recommendedName>
        <fullName evidence="3">Transposase</fullName>
    </recommendedName>
</protein>
<evidence type="ECO:0000313" key="1">
    <source>
        <dbReference type="EMBL" id="BDV44193.1"/>
    </source>
</evidence>
<dbReference type="Proteomes" id="UP001317705">
    <property type="component" value="Chromosome"/>
</dbReference>
<evidence type="ECO:0008006" key="3">
    <source>
        <dbReference type="Google" id="ProtNLM"/>
    </source>
</evidence>
<reference evidence="1 2" key="1">
    <citation type="submission" date="2022-12" db="EMBL/GenBank/DDBJ databases">
        <title>Polyphasic characterization of Geotalea uranireducens NIT-SL11 newly isolated from a complex of sewage sludge and microbially reduced graphene oxide.</title>
        <authorList>
            <person name="Xie L."/>
            <person name="Yoshida N."/>
            <person name="Meng L."/>
        </authorList>
    </citation>
    <scope>NUCLEOTIDE SEQUENCE [LARGE SCALE GENOMIC DNA]</scope>
    <source>
        <strain evidence="1 2">NIT-SL11</strain>
    </source>
</reference>
<gene>
    <name evidence="1" type="ORF">GURASL_31160</name>
</gene>